<accession>A0A2Y9BJM5</accession>
<comment type="caution">
    <text evidence="4">The sequence shown here is derived from an EMBL/GenBank/DDBJ whole genome shotgun (WGS) entry which is preliminary data.</text>
</comment>
<dbReference type="InterPro" id="IPR039532">
    <property type="entry name" value="TetR_C_Firmicutes"/>
</dbReference>
<dbReference type="SUPFAM" id="SSF46689">
    <property type="entry name" value="Homeodomain-like"/>
    <property type="match status" value="1"/>
</dbReference>
<evidence type="ECO:0000256" key="1">
    <source>
        <dbReference type="ARBA" id="ARBA00023125"/>
    </source>
</evidence>
<dbReference type="AlphaFoldDB" id="A0A2Y9BJM5"/>
<dbReference type="RefSeq" id="WP_109733067.1">
    <property type="nucleotide sequence ID" value="NZ_BAAACK010000024.1"/>
</dbReference>
<dbReference type="Pfam" id="PF14278">
    <property type="entry name" value="TetR_C_8"/>
    <property type="match status" value="1"/>
</dbReference>
<proteinExistence type="predicted"/>
<evidence type="ECO:0000313" key="4">
    <source>
        <dbReference type="EMBL" id="PWJ23071.1"/>
    </source>
</evidence>
<reference evidence="4 5" key="1">
    <citation type="submission" date="2018-05" db="EMBL/GenBank/DDBJ databases">
        <title>The Hungate 1000. A catalogue of reference genomes from the rumen microbiome.</title>
        <authorList>
            <person name="Kelly W."/>
        </authorList>
    </citation>
    <scope>NUCLEOTIDE SEQUENCE [LARGE SCALE GENOMIC DNA]</scope>
    <source>
        <strain evidence="4 5">NLAE-zl-C242</strain>
    </source>
</reference>
<dbReference type="InterPro" id="IPR001647">
    <property type="entry name" value="HTH_TetR"/>
</dbReference>
<feature type="DNA-binding region" description="H-T-H motif" evidence="2">
    <location>
        <begin position="29"/>
        <end position="48"/>
    </location>
</feature>
<evidence type="ECO:0000256" key="2">
    <source>
        <dbReference type="PROSITE-ProRule" id="PRU00335"/>
    </source>
</evidence>
<protein>
    <submittedName>
        <fullName evidence="4">TetR family transcriptional regulator</fullName>
    </submittedName>
</protein>
<dbReference type="PANTHER" id="PTHR43479">
    <property type="entry name" value="ACREF/ENVCD OPERON REPRESSOR-RELATED"/>
    <property type="match status" value="1"/>
</dbReference>
<dbReference type="Proteomes" id="UP000245845">
    <property type="component" value="Unassembled WGS sequence"/>
</dbReference>
<dbReference type="GO" id="GO:0003677">
    <property type="term" value="F:DNA binding"/>
    <property type="evidence" value="ECO:0007669"/>
    <property type="project" value="UniProtKB-UniRule"/>
</dbReference>
<sequence>MEDKRELTKDLLTMSFKELVMQMPFEKITIKMITDGAGVIRPTFYKHFQDKYEVIEWILKKDIADKIQVLTDNNMEEDIFRLLCSCLEKDREFYKRLYLIEGPNSFEALLSRYIFDMFLSLLNKYPLKSPDKVAILSKDSMARFYTFGLADSLKYWITHDIPYSSDQLYEAYSYIIRNSILNLIEFPGSRI</sequence>
<dbReference type="Pfam" id="PF00440">
    <property type="entry name" value="TetR_N"/>
    <property type="match status" value="1"/>
</dbReference>
<feature type="domain" description="HTH tetR-type" evidence="3">
    <location>
        <begin position="6"/>
        <end position="66"/>
    </location>
</feature>
<organism evidence="4 5">
    <name type="scientific">Faecalicatena orotica</name>
    <dbReference type="NCBI Taxonomy" id="1544"/>
    <lineage>
        <taxon>Bacteria</taxon>
        <taxon>Bacillati</taxon>
        <taxon>Bacillota</taxon>
        <taxon>Clostridia</taxon>
        <taxon>Lachnospirales</taxon>
        <taxon>Lachnospiraceae</taxon>
        <taxon>Faecalicatena</taxon>
    </lineage>
</organism>
<dbReference type="OrthoDB" id="9810250at2"/>
<dbReference type="InterPro" id="IPR050624">
    <property type="entry name" value="HTH-type_Tx_Regulator"/>
</dbReference>
<dbReference type="PANTHER" id="PTHR43479:SF7">
    <property type="entry name" value="TETR-FAMILY TRANSCRIPTIONAL REGULATOR"/>
    <property type="match status" value="1"/>
</dbReference>
<name>A0A2Y9BJM5_9FIRM</name>
<gene>
    <name evidence="4" type="ORF">A8806_1155</name>
</gene>
<dbReference type="InterPro" id="IPR009057">
    <property type="entry name" value="Homeodomain-like_sf"/>
</dbReference>
<dbReference type="PROSITE" id="PS50977">
    <property type="entry name" value="HTH_TETR_2"/>
    <property type="match status" value="1"/>
</dbReference>
<evidence type="ECO:0000313" key="5">
    <source>
        <dbReference type="Proteomes" id="UP000245845"/>
    </source>
</evidence>
<dbReference type="Gene3D" id="1.10.357.10">
    <property type="entry name" value="Tetracycline Repressor, domain 2"/>
    <property type="match status" value="1"/>
</dbReference>
<keyword evidence="1 2" id="KW-0238">DNA-binding</keyword>
<evidence type="ECO:0000259" key="3">
    <source>
        <dbReference type="PROSITE" id="PS50977"/>
    </source>
</evidence>
<dbReference type="EMBL" id="QGDL01000015">
    <property type="protein sequence ID" value="PWJ23071.1"/>
    <property type="molecule type" value="Genomic_DNA"/>
</dbReference>
<keyword evidence="5" id="KW-1185">Reference proteome</keyword>